<evidence type="ECO:0000256" key="2">
    <source>
        <dbReference type="HAMAP-Rule" id="MF_00634"/>
    </source>
</evidence>
<proteinExistence type="inferred from homology"/>
<dbReference type="Proteomes" id="UP000315010">
    <property type="component" value="Unassembled WGS sequence"/>
</dbReference>
<dbReference type="NCBIfam" id="TIGR00251">
    <property type="entry name" value="DUF167 family protein"/>
    <property type="match status" value="1"/>
</dbReference>
<dbReference type="InterPro" id="IPR003746">
    <property type="entry name" value="DUF167"/>
</dbReference>
<dbReference type="GO" id="GO:0005737">
    <property type="term" value="C:cytoplasm"/>
    <property type="evidence" value="ECO:0007669"/>
    <property type="project" value="TreeGrafter"/>
</dbReference>
<dbReference type="InterPro" id="IPR036591">
    <property type="entry name" value="YggU-like_sf"/>
</dbReference>
<dbReference type="PANTHER" id="PTHR13420">
    <property type="entry name" value="UPF0235 PROTEIN C15ORF40"/>
    <property type="match status" value="1"/>
</dbReference>
<protein>
    <recommendedName>
        <fullName evidence="2">UPF0235 protein CA13_68650</fullName>
    </recommendedName>
</protein>
<dbReference type="OrthoDB" id="290224at2"/>
<dbReference type="PANTHER" id="PTHR13420:SF7">
    <property type="entry name" value="UPF0235 PROTEIN C15ORF40"/>
    <property type="match status" value="1"/>
</dbReference>
<accession>A0A5C5YN64</accession>
<keyword evidence="4" id="KW-1185">Reference proteome</keyword>
<comment type="similarity">
    <text evidence="1 2">Belongs to the UPF0235 family.</text>
</comment>
<reference evidence="3 4" key="1">
    <citation type="submission" date="2019-02" db="EMBL/GenBank/DDBJ databases">
        <title>Deep-cultivation of Planctomycetes and their phenomic and genomic characterization uncovers novel biology.</title>
        <authorList>
            <person name="Wiegand S."/>
            <person name="Jogler M."/>
            <person name="Boedeker C."/>
            <person name="Pinto D."/>
            <person name="Vollmers J."/>
            <person name="Rivas-Marin E."/>
            <person name="Kohn T."/>
            <person name="Peeters S.H."/>
            <person name="Heuer A."/>
            <person name="Rast P."/>
            <person name="Oberbeckmann S."/>
            <person name="Bunk B."/>
            <person name="Jeske O."/>
            <person name="Meyerdierks A."/>
            <person name="Storesund J.E."/>
            <person name="Kallscheuer N."/>
            <person name="Luecker S."/>
            <person name="Lage O.M."/>
            <person name="Pohl T."/>
            <person name="Merkel B.J."/>
            <person name="Hornburger P."/>
            <person name="Mueller R.-W."/>
            <person name="Bruemmer F."/>
            <person name="Labrenz M."/>
            <person name="Spormann A.M."/>
            <person name="Op Den Camp H."/>
            <person name="Overmann J."/>
            <person name="Amann R."/>
            <person name="Jetten M.S.M."/>
            <person name="Mascher T."/>
            <person name="Medema M.H."/>
            <person name="Devos D.P."/>
            <person name="Kaster A.-K."/>
            <person name="Ovreas L."/>
            <person name="Rohde M."/>
            <person name="Galperin M.Y."/>
            <person name="Jogler C."/>
        </authorList>
    </citation>
    <scope>NUCLEOTIDE SEQUENCE [LARGE SCALE GENOMIC DNA]</scope>
    <source>
        <strain evidence="3 4">CA13</strain>
    </source>
</reference>
<dbReference type="HAMAP" id="MF_00634">
    <property type="entry name" value="UPF0235"/>
    <property type="match status" value="1"/>
</dbReference>
<evidence type="ECO:0000256" key="1">
    <source>
        <dbReference type="ARBA" id="ARBA00010364"/>
    </source>
</evidence>
<evidence type="ECO:0000313" key="4">
    <source>
        <dbReference type="Proteomes" id="UP000315010"/>
    </source>
</evidence>
<dbReference type="RefSeq" id="WP_146404154.1">
    <property type="nucleotide sequence ID" value="NZ_SJPJ01000002.1"/>
</dbReference>
<dbReference type="Pfam" id="PF02594">
    <property type="entry name" value="DUF167"/>
    <property type="match status" value="1"/>
</dbReference>
<dbReference type="EMBL" id="SJPJ01000002">
    <property type="protein sequence ID" value="TWT76371.1"/>
    <property type="molecule type" value="Genomic_DNA"/>
</dbReference>
<dbReference type="Gene3D" id="3.30.1200.10">
    <property type="entry name" value="YggU-like"/>
    <property type="match status" value="1"/>
</dbReference>
<gene>
    <name evidence="3" type="ORF">CA13_68650</name>
</gene>
<dbReference type="AlphaFoldDB" id="A0A5C5YN64"/>
<organism evidence="3 4">
    <name type="scientific">Novipirellula herctigrandis</name>
    <dbReference type="NCBI Taxonomy" id="2527986"/>
    <lineage>
        <taxon>Bacteria</taxon>
        <taxon>Pseudomonadati</taxon>
        <taxon>Planctomycetota</taxon>
        <taxon>Planctomycetia</taxon>
        <taxon>Pirellulales</taxon>
        <taxon>Pirellulaceae</taxon>
        <taxon>Novipirellula</taxon>
    </lineage>
</organism>
<sequence length="97" mass="10524">MIQIEAKANDCLFQVHVTPKSKRPSIGGLHDGALRVSVAEPADKGKANKAVTQAIASLLKVAKSRVEVLRGETSRRKTIRVRDVTIEELKPIADLAL</sequence>
<evidence type="ECO:0000313" key="3">
    <source>
        <dbReference type="EMBL" id="TWT76371.1"/>
    </source>
</evidence>
<dbReference type="SMART" id="SM01152">
    <property type="entry name" value="DUF167"/>
    <property type="match status" value="1"/>
</dbReference>
<name>A0A5C5YN64_9BACT</name>
<comment type="caution">
    <text evidence="3">The sequence shown here is derived from an EMBL/GenBank/DDBJ whole genome shotgun (WGS) entry which is preliminary data.</text>
</comment>
<dbReference type="SUPFAM" id="SSF69786">
    <property type="entry name" value="YggU-like"/>
    <property type="match status" value="1"/>
</dbReference>